<reference evidence="4" key="1">
    <citation type="submission" date="2016-10" db="EMBL/GenBank/DDBJ databases">
        <authorList>
            <person name="Varghese N."/>
            <person name="Submissions S."/>
        </authorList>
    </citation>
    <scope>NUCLEOTIDE SEQUENCE [LARGE SCALE GENOMIC DNA]</scope>
    <source>
        <strain evidence="4">ATCC 25963</strain>
    </source>
</reference>
<keyword evidence="4" id="KW-1185">Reference proteome</keyword>
<dbReference type="STRING" id="54.SAMN02745121_03102"/>
<gene>
    <name evidence="3" type="ORF">SAMN02745121_03102</name>
</gene>
<name>A0A1I1Y5A2_9BACT</name>
<protein>
    <recommendedName>
        <fullName evidence="5">EF-hand domain-containing protein</fullName>
    </recommendedName>
</protein>
<organism evidence="3 4">
    <name type="scientific">Nannocystis exedens</name>
    <dbReference type="NCBI Taxonomy" id="54"/>
    <lineage>
        <taxon>Bacteria</taxon>
        <taxon>Pseudomonadati</taxon>
        <taxon>Myxococcota</taxon>
        <taxon>Polyangia</taxon>
        <taxon>Nannocystales</taxon>
        <taxon>Nannocystaceae</taxon>
        <taxon>Nannocystis</taxon>
    </lineage>
</organism>
<dbReference type="AlphaFoldDB" id="A0A1I1Y5A2"/>
<accession>A0A1I1Y5A2</accession>
<dbReference type="Proteomes" id="UP000199400">
    <property type="component" value="Unassembled WGS sequence"/>
</dbReference>
<evidence type="ECO:0000256" key="1">
    <source>
        <dbReference type="SAM" id="MobiDB-lite"/>
    </source>
</evidence>
<evidence type="ECO:0008006" key="5">
    <source>
        <dbReference type="Google" id="ProtNLM"/>
    </source>
</evidence>
<feature type="signal peptide" evidence="2">
    <location>
        <begin position="1"/>
        <end position="19"/>
    </location>
</feature>
<sequence>MKSTILSLSLLLALAGCDAAIIASQRAAAEAEAEADVAVKAEAGGQAVVAAEAAPVKDDGEAKVEANVDVKVELKPEALDLETVTYLIKKGKVKDADALEKKLNNPKEKLHSIDIDGDGKLDKIQIVEVKQGDTIIFELHAFPSGKKDKDNFVIVGYVNFTADKTTNVLVVKATYAPCFIGYDTIVYDYTVPIVVKNDVVVVSGGVGFYGWLYAPRPAYVGVVVWDAPTVVIDVHHDGCWPPGHCKHHHKHKHKGKWKGKGKHWH</sequence>
<evidence type="ECO:0000313" key="3">
    <source>
        <dbReference type="EMBL" id="SFE13273.1"/>
    </source>
</evidence>
<keyword evidence="2" id="KW-0732">Signal</keyword>
<feature type="region of interest" description="Disordered" evidence="1">
    <location>
        <begin position="246"/>
        <end position="265"/>
    </location>
</feature>
<dbReference type="EMBL" id="FOMX01000009">
    <property type="protein sequence ID" value="SFE13273.1"/>
    <property type="molecule type" value="Genomic_DNA"/>
</dbReference>
<evidence type="ECO:0000256" key="2">
    <source>
        <dbReference type="SAM" id="SignalP"/>
    </source>
</evidence>
<feature type="chain" id="PRO_5011744331" description="EF-hand domain-containing protein" evidence="2">
    <location>
        <begin position="20"/>
        <end position="265"/>
    </location>
</feature>
<evidence type="ECO:0000313" key="4">
    <source>
        <dbReference type="Proteomes" id="UP000199400"/>
    </source>
</evidence>
<dbReference type="PROSITE" id="PS51257">
    <property type="entry name" value="PROKAR_LIPOPROTEIN"/>
    <property type="match status" value="1"/>
</dbReference>
<proteinExistence type="predicted"/>